<evidence type="ECO:0000256" key="6">
    <source>
        <dbReference type="SAM" id="Phobius"/>
    </source>
</evidence>
<feature type="transmembrane region" description="Helical" evidence="6">
    <location>
        <begin position="81"/>
        <end position="100"/>
    </location>
</feature>
<dbReference type="EMBL" id="CACRSY010000005">
    <property type="protein sequence ID" value="VYS79403.1"/>
    <property type="molecule type" value="Genomic_DNA"/>
</dbReference>
<feature type="transmembrane region" description="Helical" evidence="6">
    <location>
        <begin position="290"/>
        <end position="310"/>
    </location>
</feature>
<feature type="transmembrane region" description="Helical" evidence="6">
    <location>
        <begin position="170"/>
        <end position="188"/>
    </location>
</feature>
<dbReference type="PANTHER" id="PTHR30250">
    <property type="entry name" value="PST FAMILY PREDICTED COLANIC ACID TRANSPORTER"/>
    <property type="match status" value="1"/>
</dbReference>
<name>A0A6N2RDW8_BLAHA</name>
<keyword evidence="4 6" id="KW-1133">Transmembrane helix</keyword>
<dbReference type="RefSeq" id="WP_009247702.1">
    <property type="nucleotide sequence ID" value="NZ_CACRSY010000005.1"/>
</dbReference>
<evidence type="ECO:0000256" key="3">
    <source>
        <dbReference type="ARBA" id="ARBA00022692"/>
    </source>
</evidence>
<sequence>MKQRNQYLMKNTIIFAIGNFGTKMISFFLVPLYTNLLSTGEYGIVDLILTIGTVLIPFLTFNIADGIMRFALDKDADYTQITGIGIIMMIFSTAAIFLLMPFFRMTESLKDYSVLVCVFTVTLGYSQIALANLRGQEKLLQYSIGNIIQSFAIALLNIIFLSRFQEKVEGYLWAYIIANCLTTVYALFKGNMKDIFQGFQIQRSLVKEMFRYSLGLMPNALMWWIMNSSDRIMITAFLGASANGLFAVAYKIPTLLTTIANTFTQAWSYSAIREAESDDKDDYSNKVYEGLVAVVLLLSCGMILFIKPFFRFYVEESYFVAWRYAPLLIISFVFITLSTFVGTTYIVYKDSKGFLKGAILGAVLNIVLNLILIPQIGINGAGAATAIGYIFVFFYRVKDTQKYLKLAVMNKRDVAGYALLLLMSVTVYWNDWKGYGILFLEFLCAVIVFRKFIMEMAQSLLKRQKITL</sequence>
<dbReference type="GO" id="GO:0005886">
    <property type="term" value="C:plasma membrane"/>
    <property type="evidence" value="ECO:0007669"/>
    <property type="project" value="UniProtKB-SubCell"/>
</dbReference>
<organism evidence="7">
    <name type="scientific">Blautia hansenii</name>
    <name type="common">Ruminococcus hansenii</name>
    <dbReference type="NCBI Taxonomy" id="1322"/>
    <lineage>
        <taxon>Bacteria</taxon>
        <taxon>Bacillati</taxon>
        <taxon>Bacillota</taxon>
        <taxon>Clostridia</taxon>
        <taxon>Lachnospirales</taxon>
        <taxon>Lachnospiraceae</taxon>
        <taxon>Blautia</taxon>
    </lineage>
</organism>
<comment type="subcellular location">
    <subcellularLocation>
        <location evidence="1">Cell membrane</location>
        <topology evidence="1">Multi-pass membrane protein</topology>
    </subcellularLocation>
</comment>
<evidence type="ECO:0000256" key="1">
    <source>
        <dbReference type="ARBA" id="ARBA00004651"/>
    </source>
</evidence>
<dbReference type="PANTHER" id="PTHR30250:SF11">
    <property type="entry name" value="O-ANTIGEN TRANSPORTER-RELATED"/>
    <property type="match status" value="1"/>
</dbReference>
<feature type="transmembrane region" description="Helical" evidence="6">
    <location>
        <begin position="414"/>
        <end position="429"/>
    </location>
</feature>
<evidence type="ECO:0000313" key="7">
    <source>
        <dbReference type="EMBL" id="VYS79403.1"/>
    </source>
</evidence>
<feature type="transmembrane region" description="Helical" evidence="6">
    <location>
        <begin position="378"/>
        <end position="394"/>
    </location>
</feature>
<dbReference type="Pfam" id="PF01943">
    <property type="entry name" value="Polysacc_synt"/>
    <property type="match status" value="1"/>
</dbReference>
<protein>
    <submittedName>
        <fullName evidence="7">Polysaccharide biosynthesis protein</fullName>
    </submittedName>
</protein>
<accession>A0A6N2RDW8</accession>
<dbReference type="AlphaFoldDB" id="A0A6N2RDW8"/>
<feature type="transmembrane region" description="Helical" evidence="6">
    <location>
        <begin position="12"/>
        <end position="30"/>
    </location>
</feature>
<feature type="transmembrane region" description="Helical" evidence="6">
    <location>
        <begin position="143"/>
        <end position="164"/>
    </location>
</feature>
<keyword evidence="5 6" id="KW-0472">Membrane</keyword>
<feature type="transmembrane region" description="Helical" evidence="6">
    <location>
        <begin position="322"/>
        <end position="347"/>
    </location>
</feature>
<gene>
    <name evidence="7" type="ORF">BHLFYP23_01592</name>
</gene>
<reference evidence="7" key="1">
    <citation type="submission" date="2019-11" db="EMBL/GenBank/DDBJ databases">
        <authorList>
            <person name="Feng L."/>
        </authorList>
    </citation>
    <scope>NUCLEOTIDE SEQUENCE</scope>
    <source>
        <strain evidence="7">BhanseniiLFYP23</strain>
    </source>
</reference>
<dbReference type="CDD" id="cd13128">
    <property type="entry name" value="MATE_Wzx_like"/>
    <property type="match status" value="1"/>
</dbReference>
<feature type="transmembrane region" description="Helical" evidence="6">
    <location>
        <begin position="112"/>
        <end position="131"/>
    </location>
</feature>
<dbReference type="InterPro" id="IPR002797">
    <property type="entry name" value="Polysacc_synth"/>
</dbReference>
<feature type="transmembrane region" description="Helical" evidence="6">
    <location>
        <begin position="42"/>
        <end position="61"/>
    </location>
</feature>
<feature type="transmembrane region" description="Helical" evidence="6">
    <location>
        <begin position="435"/>
        <end position="453"/>
    </location>
</feature>
<evidence type="ECO:0000256" key="4">
    <source>
        <dbReference type="ARBA" id="ARBA00022989"/>
    </source>
</evidence>
<keyword evidence="3 6" id="KW-0812">Transmembrane</keyword>
<evidence type="ECO:0000256" key="2">
    <source>
        <dbReference type="ARBA" id="ARBA00022475"/>
    </source>
</evidence>
<keyword evidence="2" id="KW-1003">Cell membrane</keyword>
<evidence type="ECO:0000256" key="5">
    <source>
        <dbReference type="ARBA" id="ARBA00023136"/>
    </source>
</evidence>
<feature type="transmembrane region" description="Helical" evidence="6">
    <location>
        <begin position="209"/>
        <end position="226"/>
    </location>
</feature>
<proteinExistence type="predicted"/>
<dbReference type="InterPro" id="IPR050833">
    <property type="entry name" value="Poly_Biosynth_Transport"/>
</dbReference>